<proteinExistence type="predicted"/>
<gene>
    <name evidence="1" type="ORF">DXZ20_06535</name>
</gene>
<dbReference type="EMBL" id="QXHD01000004">
    <property type="protein sequence ID" value="NEZ55339.1"/>
    <property type="molecule type" value="Genomic_DNA"/>
</dbReference>
<reference evidence="1 2" key="1">
    <citation type="journal article" date="2020" name="Microb. Ecol.">
        <title>Ecogenomics of the Marine Benthic Filamentous Cyanobacterium Adonisia.</title>
        <authorList>
            <person name="Walter J.M."/>
            <person name="Coutinho F.H."/>
            <person name="Leomil L."/>
            <person name="Hargreaves P.I."/>
            <person name="Campeao M.E."/>
            <person name="Vieira V.V."/>
            <person name="Silva B.S."/>
            <person name="Fistarol G.O."/>
            <person name="Salomon P.S."/>
            <person name="Sawabe T."/>
            <person name="Mino S."/>
            <person name="Hosokawa M."/>
            <person name="Miyashita H."/>
            <person name="Maruyama F."/>
            <person name="van Verk M.C."/>
            <person name="Dutilh B.E."/>
            <person name="Thompson C.C."/>
            <person name="Thompson F.L."/>
        </authorList>
    </citation>
    <scope>NUCLEOTIDE SEQUENCE [LARGE SCALE GENOMIC DNA]</scope>
    <source>
        <strain evidence="1 2">CCMR0081</strain>
    </source>
</reference>
<evidence type="ECO:0000313" key="2">
    <source>
        <dbReference type="Proteomes" id="UP000481033"/>
    </source>
</evidence>
<dbReference type="Pfam" id="PF13481">
    <property type="entry name" value="AAA_25"/>
    <property type="match status" value="1"/>
</dbReference>
<name>A0A6M0RGS4_9CYAN</name>
<evidence type="ECO:0000313" key="1">
    <source>
        <dbReference type="EMBL" id="NEZ55339.1"/>
    </source>
</evidence>
<comment type="caution">
    <text evidence="1">The sequence shown here is derived from an EMBL/GenBank/DDBJ whole genome shotgun (WGS) entry which is preliminary data.</text>
</comment>
<dbReference type="InterPro" id="IPR027417">
    <property type="entry name" value="P-loop_NTPase"/>
</dbReference>
<dbReference type="Proteomes" id="UP000481033">
    <property type="component" value="Unassembled WGS sequence"/>
</dbReference>
<dbReference type="RefSeq" id="WP_163697151.1">
    <property type="nucleotide sequence ID" value="NZ_QXHD01000004.1"/>
</dbReference>
<dbReference type="SUPFAM" id="SSF46785">
    <property type="entry name" value="Winged helix' DNA-binding domain"/>
    <property type="match status" value="1"/>
</dbReference>
<accession>A0A6M0RGS4</accession>
<dbReference type="SUPFAM" id="SSF52540">
    <property type="entry name" value="P-loop containing nucleoside triphosphate hydrolases"/>
    <property type="match status" value="1"/>
</dbReference>
<protein>
    <recommendedName>
        <fullName evidence="3">AAA+ ATPase domain-containing protein</fullName>
    </recommendedName>
</protein>
<organism evidence="1 2">
    <name type="scientific">Adonisia turfae CCMR0081</name>
    <dbReference type="NCBI Taxonomy" id="2292702"/>
    <lineage>
        <taxon>Bacteria</taxon>
        <taxon>Bacillati</taxon>
        <taxon>Cyanobacteriota</taxon>
        <taxon>Adonisia</taxon>
        <taxon>Adonisia turfae</taxon>
    </lineage>
</organism>
<sequence>MHKDIIDSIRSERDRQLFDDTLGVVVGAKFKDAALAQIAFAHALPLDIVRAIANDILQSANGTNLDDDEFNAAIQQVKWVEENIVDEGLRLWKLQAIAKRYHRSYSQLQEAYIKALVNQKPVQPLSIKEFRKKNKGRMKWLIPGWIPASTTLLIHGDGGAGKTLFTYQIFEAIVSTGSWNGYPIEKGPALLVQTDEPGLVTSERMDIRNIADEAPLEILSEWSSAALPQLATYIEQQRPKLVVIDSLSTINKESLCSEKDTEYARPLLHLRDIAERFDTCVIVIHHSNAQGGVRGTTAIKNSVSEVWALRMDGPYRRVLAVEKTRLGKPPGKYVFAFDDSDFSYQLLGDQDADGEVEDTTNQEERIRLWLNEDDRVGIPWSAPEISEFLAITPNTTRRLLRELWATGRINRDRFNKNRYFSYYVGELRDFVQSNLPCDT</sequence>
<dbReference type="Gene3D" id="3.40.50.300">
    <property type="entry name" value="P-loop containing nucleotide triphosphate hydrolases"/>
    <property type="match status" value="1"/>
</dbReference>
<dbReference type="InterPro" id="IPR036390">
    <property type="entry name" value="WH_DNA-bd_sf"/>
</dbReference>
<evidence type="ECO:0008006" key="3">
    <source>
        <dbReference type="Google" id="ProtNLM"/>
    </source>
</evidence>
<dbReference type="AlphaFoldDB" id="A0A6M0RGS4"/>
<keyword evidence="2" id="KW-1185">Reference proteome</keyword>